<sequence length="282" mass="30985">MKTPNPQYALRRADIEDGTCTVPDECAAATRVVLEHRLNGVTPARHIFDTVAEDGGDGLKVGVSWPDDIRVGVLVSVRWHPARHEVQLRTKPLDEPLKLDGVAYFHEYDPHVVTHEFTPANSNRGRVLDAVRRHGLVFADGSAVFPEADLVKKAGLGRGTRGMFLLRNAVDQLIREGYVTRVDGSLGAAGLPIFPAVQGAETVPMLFYAPLIEPAHRPEPDPAEASNRHDHWVTGFTRKLQPGTRPSPRALALHRMAIDSGQIPDAPLPDGYTFVKKHHRNG</sequence>
<evidence type="ECO:0000313" key="1">
    <source>
        <dbReference type="EMBL" id="MFB9451437.1"/>
    </source>
</evidence>
<keyword evidence="2" id="KW-1185">Reference proteome</keyword>
<gene>
    <name evidence="1" type="ORF">ACFFTR_50955</name>
</gene>
<dbReference type="EMBL" id="JBHMCA010000090">
    <property type="protein sequence ID" value="MFB9451437.1"/>
    <property type="molecule type" value="Genomic_DNA"/>
</dbReference>
<dbReference type="RefSeq" id="WP_223104321.1">
    <property type="nucleotide sequence ID" value="NZ_CP061913.1"/>
</dbReference>
<protein>
    <submittedName>
        <fullName evidence="1">Uncharacterized protein</fullName>
    </submittedName>
</protein>
<dbReference type="Proteomes" id="UP001589608">
    <property type="component" value="Unassembled WGS sequence"/>
</dbReference>
<comment type="caution">
    <text evidence="1">The sequence shown here is derived from an EMBL/GenBank/DDBJ whole genome shotgun (WGS) entry which is preliminary data.</text>
</comment>
<evidence type="ECO:0000313" key="2">
    <source>
        <dbReference type="Proteomes" id="UP001589608"/>
    </source>
</evidence>
<name>A0ABV5MRE4_9ACTN</name>
<proteinExistence type="predicted"/>
<organism evidence="1 2">
    <name type="scientific">Dactylosporangium vinaceum</name>
    <dbReference type="NCBI Taxonomy" id="53362"/>
    <lineage>
        <taxon>Bacteria</taxon>
        <taxon>Bacillati</taxon>
        <taxon>Actinomycetota</taxon>
        <taxon>Actinomycetes</taxon>
        <taxon>Micromonosporales</taxon>
        <taxon>Micromonosporaceae</taxon>
        <taxon>Dactylosporangium</taxon>
    </lineage>
</organism>
<accession>A0ABV5MRE4</accession>
<reference evidence="1 2" key="1">
    <citation type="submission" date="2024-09" db="EMBL/GenBank/DDBJ databases">
        <authorList>
            <person name="Sun Q."/>
            <person name="Mori K."/>
        </authorList>
    </citation>
    <scope>NUCLEOTIDE SEQUENCE [LARGE SCALE GENOMIC DNA]</scope>
    <source>
        <strain evidence="1 2">JCM 3307</strain>
    </source>
</reference>